<gene>
    <name evidence="1" type="ORF">DPMN_191550</name>
</gene>
<proteinExistence type="predicted"/>
<sequence length="89" mass="9762">MSEPSHCLGDLSAPSLTAMECLAPSKTVSETLWHRGRLMGLCGYVRDFLGNLLAPSFLFVNVWQRRTLSGKSLGNVVVWLLLVDLMAPS</sequence>
<evidence type="ECO:0000313" key="1">
    <source>
        <dbReference type="EMBL" id="KAH3692194.1"/>
    </source>
</evidence>
<dbReference type="AlphaFoldDB" id="A0A9D4BED5"/>
<accession>A0A9D4BED5</accession>
<keyword evidence="2" id="KW-1185">Reference proteome</keyword>
<comment type="caution">
    <text evidence="1">The sequence shown here is derived from an EMBL/GenBank/DDBJ whole genome shotgun (WGS) entry which is preliminary data.</text>
</comment>
<reference evidence="1" key="1">
    <citation type="journal article" date="2019" name="bioRxiv">
        <title>The Genome of the Zebra Mussel, Dreissena polymorpha: A Resource for Invasive Species Research.</title>
        <authorList>
            <person name="McCartney M.A."/>
            <person name="Auch B."/>
            <person name="Kono T."/>
            <person name="Mallez S."/>
            <person name="Zhang Y."/>
            <person name="Obille A."/>
            <person name="Becker A."/>
            <person name="Abrahante J.E."/>
            <person name="Garbe J."/>
            <person name="Badalamenti J.P."/>
            <person name="Herman A."/>
            <person name="Mangelson H."/>
            <person name="Liachko I."/>
            <person name="Sullivan S."/>
            <person name="Sone E.D."/>
            <person name="Koren S."/>
            <person name="Silverstein K.A.T."/>
            <person name="Beckman K.B."/>
            <person name="Gohl D.M."/>
        </authorList>
    </citation>
    <scope>NUCLEOTIDE SEQUENCE</scope>
    <source>
        <strain evidence="1">Duluth1</strain>
        <tissue evidence="1">Whole animal</tissue>
    </source>
</reference>
<reference evidence="1" key="2">
    <citation type="submission" date="2020-11" db="EMBL/GenBank/DDBJ databases">
        <authorList>
            <person name="McCartney M.A."/>
            <person name="Auch B."/>
            <person name="Kono T."/>
            <person name="Mallez S."/>
            <person name="Becker A."/>
            <person name="Gohl D.M."/>
            <person name="Silverstein K.A.T."/>
            <person name="Koren S."/>
            <person name="Bechman K.B."/>
            <person name="Herman A."/>
            <person name="Abrahante J.E."/>
            <person name="Garbe J."/>
        </authorList>
    </citation>
    <scope>NUCLEOTIDE SEQUENCE</scope>
    <source>
        <strain evidence="1">Duluth1</strain>
        <tissue evidence="1">Whole animal</tissue>
    </source>
</reference>
<name>A0A9D4BED5_DREPO</name>
<organism evidence="1 2">
    <name type="scientific">Dreissena polymorpha</name>
    <name type="common">Zebra mussel</name>
    <name type="synonym">Mytilus polymorpha</name>
    <dbReference type="NCBI Taxonomy" id="45954"/>
    <lineage>
        <taxon>Eukaryota</taxon>
        <taxon>Metazoa</taxon>
        <taxon>Spiralia</taxon>
        <taxon>Lophotrochozoa</taxon>
        <taxon>Mollusca</taxon>
        <taxon>Bivalvia</taxon>
        <taxon>Autobranchia</taxon>
        <taxon>Heteroconchia</taxon>
        <taxon>Euheterodonta</taxon>
        <taxon>Imparidentia</taxon>
        <taxon>Neoheterodontei</taxon>
        <taxon>Myida</taxon>
        <taxon>Dreissenoidea</taxon>
        <taxon>Dreissenidae</taxon>
        <taxon>Dreissena</taxon>
    </lineage>
</organism>
<dbReference type="Proteomes" id="UP000828390">
    <property type="component" value="Unassembled WGS sequence"/>
</dbReference>
<dbReference type="EMBL" id="JAIWYP010000024">
    <property type="protein sequence ID" value="KAH3692194.1"/>
    <property type="molecule type" value="Genomic_DNA"/>
</dbReference>
<protein>
    <submittedName>
        <fullName evidence="1">Uncharacterized protein</fullName>
    </submittedName>
</protein>
<evidence type="ECO:0000313" key="2">
    <source>
        <dbReference type="Proteomes" id="UP000828390"/>
    </source>
</evidence>